<accession>A0ABP2B9C9</accession>
<gene>
    <name evidence="1" type="ORF">C122C_0758</name>
</gene>
<evidence type="ECO:0000313" key="2">
    <source>
        <dbReference type="Proteomes" id="UP000199271"/>
    </source>
</evidence>
<dbReference type="RefSeq" id="WP_180384648.1">
    <property type="nucleotide sequence ID" value="NZ_FBSY01000018.1"/>
</dbReference>
<dbReference type="EMBL" id="FBSY01000018">
    <property type="protein sequence ID" value="CUW18672.1"/>
    <property type="molecule type" value="Genomic_DNA"/>
</dbReference>
<evidence type="ECO:0008006" key="3">
    <source>
        <dbReference type="Google" id="ProtNLM"/>
    </source>
</evidence>
<dbReference type="Proteomes" id="UP000199271">
    <property type="component" value="Unassembled WGS sequence"/>
</dbReference>
<sequence>MKKRVSKSFTLLINVAGELEKRAKKEDLATSRYLEKILINELNIELPTEDSKI</sequence>
<protein>
    <recommendedName>
        <fullName evidence="3">Toxin-antitoxin system HicB family antitoxin</fullName>
    </recommendedName>
</protein>
<keyword evidence="2" id="KW-1185">Reference proteome</keyword>
<organism evidence="1 2">
    <name type="scientific">Leuconostoc gasicomitatum</name>
    <dbReference type="NCBI Taxonomy" id="115778"/>
    <lineage>
        <taxon>Bacteria</taxon>
        <taxon>Bacillati</taxon>
        <taxon>Bacillota</taxon>
        <taxon>Bacilli</taxon>
        <taxon>Lactobacillales</taxon>
        <taxon>Lactobacillaceae</taxon>
        <taxon>Leuconostoc</taxon>
        <taxon>Leuconostoc gelidum group</taxon>
    </lineage>
</organism>
<comment type="caution">
    <text evidence="1">The sequence shown here is derived from an EMBL/GenBank/DDBJ whole genome shotgun (WGS) entry which is preliminary data.</text>
</comment>
<name>A0ABP2B9C9_9LACO</name>
<evidence type="ECO:0000313" key="1">
    <source>
        <dbReference type="EMBL" id="CUW18672.1"/>
    </source>
</evidence>
<proteinExistence type="predicted"/>
<reference evidence="1 2" key="1">
    <citation type="submission" date="2015-12" db="EMBL/GenBank/DDBJ databases">
        <authorList>
            <person name="Andreevskaya M."/>
        </authorList>
    </citation>
    <scope>NUCLEOTIDE SEQUENCE [LARGE SCALE GENOMIC DNA]</scope>
    <source>
        <strain evidence="1 2">C122c</strain>
    </source>
</reference>